<dbReference type="OrthoDB" id="9773039at2"/>
<reference evidence="3 4" key="1">
    <citation type="submission" date="2019-02" db="EMBL/GenBank/DDBJ databases">
        <title>Deep-cultivation of Planctomycetes and their phenomic and genomic characterization uncovers novel biology.</title>
        <authorList>
            <person name="Wiegand S."/>
            <person name="Jogler M."/>
            <person name="Boedeker C."/>
            <person name="Pinto D."/>
            <person name="Vollmers J."/>
            <person name="Rivas-Marin E."/>
            <person name="Kohn T."/>
            <person name="Peeters S.H."/>
            <person name="Heuer A."/>
            <person name="Rast P."/>
            <person name="Oberbeckmann S."/>
            <person name="Bunk B."/>
            <person name="Jeske O."/>
            <person name="Meyerdierks A."/>
            <person name="Storesund J.E."/>
            <person name="Kallscheuer N."/>
            <person name="Luecker S."/>
            <person name="Lage O.M."/>
            <person name="Pohl T."/>
            <person name="Merkel B.J."/>
            <person name="Hornburger P."/>
            <person name="Mueller R.-W."/>
            <person name="Bruemmer F."/>
            <person name="Labrenz M."/>
            <person name="Spormann A.M."/>
            <person name="Op den Camp H."/>
            <person name="Overmann J."/>
            <person name="Amann R."/>
            <person name="Jetten M.S.M."/>
            <person name="Mascher T."/>
            <person name="Medema M.H."/>
            <person name="Devos D.P."/>
            <person name="Kaster A.-K."/>
            <person name="Ovreas L."/>
            <person name="Rohde M."/>
            <person name="Galperin M.Y."/>
            <person name="Jogler C."/>
        </authorList>
    </citation>
    <scope>NUCLEOTIDE SEQUENCE [LARGE SCALE GENOMIC DNA]</scope>
    <source>
        <strain evidence="3 4">ETA_A8</strain>
    </source>
</reference>
<dbReference type="SUPFAM" id="SSF51735">
    <property type="entry name" value="NAD(P)-binding Rossmann-fold domains"/>
    <property type="match status" value="1"/>
</dbReference>
<accession>A0A517Y807</accession>
<evidence type="ECO:0000259" key="1">
    <source>
        <dbReference type="Pfam" id="PF02625"/>
    </source>
</evidence>
<dbReference type="InterPro" id="IPR052698">
    <property type="entry name" value="MoCofactor_Util/Proc"/>
</dbReference>
<feature type="domain" description="XdhC- CoxI" evidence="1">
    <location>
        <begin position="12"/>
        <end position="77"/>
    </location>
</feature>
<dbReference type="AlphaFoldDB" id="A0A517Y807"/>
<dbReference type="PANTHER" id="PTHR30388:SF6">
    <property type="entry name" value="XANTHINE DEHYDROGENASE SUBUNIT A-RELATED"/>
    <property type="match status" value="1"/>
</dbReference>
<sequence>MRDVVRQLLTALAAGRPAAYCRLVETRGSTPQKAGAVMLVFANGSQAGTLGGGCVEAEVKRRAIALLAEERAELCKFQLDSDYGWDDGLICGGRMLVLIQPITAASGAYFRRLAEMIDAGQGATEAIVYDDSTSGLPAPASYLLDRQGTLLATLNSPTSDLPVSIAQDLKPLEIRPRPYLSAGISYLPVLPRCRLIIVGGGHVGQAVAELATPLDFEVWVVDDRADVVSEARFPHADRRIAGAVDQVLPTLPIDHDTYCLIVTRGHNHDEEALFHVVNRGARYVGLIGSRRKIRLIYDDLLEQGVTREALERVHAPLGIDIGSQTVPEIAVSIAAELVAHRNRDGFIPGRPARVEMAK</sequence>
<dbReference type="EC" id="1.17.1.4" evidence="3"/>
<dbReference type="EMBL" id="CP036274">
    <property type="protein sequence ID" value="QDU26377.1"/>
    <property type="molecule type" value="Genomic_DNA"/>
</dbReference>
<organism evidence="3 4">
    <name type="scientific">Anatilimnocola aggregata</name>
    <dbReference type="NCBI Taxonomy" id="2528021"/>
    <lineage>
        <taxon>Bacteria</taxon>
        <taxon>Pseudomonadati</taxon>
        <taxon>Planctomycetota</taxon>
        <taxon>Planctomycetia</taxon>
        <taxon>Pirellulales</taxon>
        <taxon>Pirellulaceae</taxon>
        <taxon>Anatilimnocola</taxon>
    </lineage>
</organism>
<proteinExistence type="predicted"/>
<dbReference type="Proteomes" id="UP000315017">
    <property type="component" value="Chromosome"/>
</dbReference>
<dbReference type="InterPro" id="IPR036291">
    <property type="entry name" value="NAD(P)-bd_dom_sf"/>
</dbReference>
<dbReference type="InterPro" id="IPR027051">
    <property type="entry name" value="XdhC_Rossmann_dom"/>
</dbReference>
<evidence type="ECO:0000313" key="4">
    <source>
        <dbReference type="Proteomes" id="UP000315017"/>
    </source>
</evidence>
<evidence type="ECO:0000259" key="2">
    <source>
        <dbReference type="Pfam" id="PF13478"/>
    </source>
</evidence>
<dbReference type="Pfam" id="PF13478">
    <property type="entry name" value="XdhC_C"/>
    <property type="match status" value="1"/>
</dbReference>
<keyword evidence="4" id="KW-1185">Reference proteome</keyword>
<feature type="domain" description="XdhC Rossmann" evidence="2">
    <location>
        <begin position="195"/>
        <end position="337"/>
    </location>
</feature>
<evidence type="ECO:0000313" key="3">
    <source>
        <dbReference type="EMBL" id="QDU26377.1"/>
    </source>
</evidence>
<protein>
    <submittedName>
        <fullName evidence="3">Putative xanthine dehydrogenase subunit A</fullName>
        <ecNumber evidence="3">1.17.1.4</ecNumber>
    </submittedName>
</protein>
<dbReference type="Gene3D" id="3.40.50.720">
    <property type="entry name" value="NAD(P)-binding Rossmann-like Domain"/>
    <property type="match status" value="1"/>
</dbReference>
<name>A0A517Y807_9BACT</name>
<dbReference type="KEGG" id="aagg:ETAA8_14550"/>
<gene>
    <name evidence="3" type="primary">pucA</name>
    <name evidence="3" type="ORF">ETAA8_14550</name>
</gene>
<dbReference type="RefSeq" id="WP_145086844.1">
    <property type="nucleotide sequence ID" value="NZ_CP036274.1"/>
</dbReference>
<dbReference type="GO" id="GO:0004854">
    <property type="term" value="F:xanthine dehydrogenase activity"/>
    <property type="evidence" value="ECO:0007669"/>
    <property type="project" value="UniProtKB-EC"/>
</dbReference>
<keyword evidence="3" id="KW-0560">Oxidoreductase</keyword>
<dbReference type="Pfam" id="PF02625">
    <property type="entry name" value="XdhC_CoxI"/>
    <property type="match status" value="1"/>
</dbReference>
<dbReference type="InterPro" id="IPR003777">
    <property type="entry name" value="XdhC_CoxI"/>
</dbReference>
<dbReference type="PANTHER" id="PTHR30388">
    <property type="entry name" value="ALDEHYDE OXIDOREDUCTASE MOLYBDENUM COFACTOR ASSEMBLY PROTEIN"/>
    <property type="match status" value="1"/>
</dbReference>